<evidence type="ECO:0000256" key="1">
    <source>
        <dbReference type="ARBA" id="ARBA00004173"/>
    </source>
</evidence>
<dbReference type="KEGG" id="cdep:91085008"/>
<dbReference type="OrthoDB" id="19439at2759"/>
<keyword evidence="5" id="KW-0687">Ribonucleoprotein</keyword>
<gene>
    <name evidence="7" type="ORF">L203_100794</name>
</gene>
<dbReference type="EMBL" id="CP143784">
    <property type="protein sequence ID" value="WVN85645.1"/>
    <property type="molecule type" value="Genomic_DNA"/>
</dbReference>
<keyword evidence="8" id="KW-1185">Reference proteome</keyword>
<evidence type="ECO:0000256" key="3">
    <source>
        <dbReference type="ARBA" id="ARBA00022980"/>
    </source>
</evidence>
<dbReference type="AlphaFoldDB" id="A0A1E3IXL8"/>
<evidence type="ECO:0000256" key="4">
    <source>
        <dbReference type="ARBA" id="ARBA00023128"/>
    </source>
</evidence>
<evidence type="ECO:0000256" key="5">
    <source>
        <dbReference type="ARBA" id="ARBA00023274"/>
    </source>
</evidence>
<organism evidence="7 8">
    <name type="scientific">Cryptococcus depauperatus CBS 7841</name>
    <dbReference type="NCBI Taxonomy" id="1295531"/>
    <lineage>
        <taxon>Eukaryota</taxon>
        <taxon>Fungi</taxon>
        <taxon>Dikarya</taxon>
        <taxon>Basidiomycota</taxon>
        <taxon>Agaricomycotina</taxon>
        <taxon>Tremellomycetes</taxon>
        <taxon>Tremellales</taxon>
        <taxon>Cryptococcaceae</taxon>
        <taxon>Cryptococcus</taxon>
    </lineage>
</organism>
<name>A0A1E3IXL8_9TREE</name>
<dbReference type="GO" id="GO:0005762">
    <property type="term" value="C:mitochondrial large ribosomal subunit"/>
    <property type="evidence" value="ECO:0007669"/>
    <property type="project" value="TreeGrafter"/>
</dbReference>
<dbReference type="VEuPathDB" id="FungiDB:L203_00583"/>
<dbReference type="RefSeq" id="XP_066066345.1">
    <property type="nucleotide sequence ID" value="XM_066210248.1"/>
</dbReference>
<keyword evidence="3" id="KW-0689">Ribosomal protein</keyword>
<evidence type="ECO:0000313" key="7">
    <source>
        <dbReference type="EMBL" id="WVN85645.1"/>
    </source>
</evidence>
<evidence type="ECO:0000256" key="2">
    <source>
        <dbReference type="ARBA" id="ARBA00005677"/>
    </source>
</evidence>
<dbReference type="GeneID" id="91085008"/>
<dbReference type="GO" id="GO:0006412">
    <property type="term" value="P:translation"/>
    <property type="evidence" value="ECO:0007669"/>
    <property type="project" value="InterPro"/>
</dbReference>
<dbReference type="Proteomes" id="UP000094043">
    <property type="component" value="Chromosome 1"/>
</dbReference>
<reference evidence="7" key="2">
    <citation type="journal article" date="2022" name="Elife">
        <title>Obligate sexual reproduction of a homothallic fungus closely related to the Cryptococcus pathogenic species complex.</title>
        <authorList>
            <person name="Passer A.R."/>
            <person name="Clancey S.A."/>
            <person name="Shea T."/>
            <person name="David-Palma M."/>
            <person name="Averette A.F."/>
            <person name="Boekhout T."/>
            <person name="Porcel B.M."/>
            <person name="Nowrousian M."/>
            <person name="Cuomo C.A."/>
            <person name="Sun S."/>
            <person name="Heitman J."/>
            <person name="Coelho M.A."/>
        </authorList>
    </citation>
    <scope>NUCLEOTIDE SEQUENCE</scope>
    <source>
        <strain evidence="7">CBS 7841</strain>
    </source>
</reference>
<comment type="similarity">
    <text evidence="2">Belongs to the mitochondrion-specific ribosomal protein mL49 family.</text>
</comment>
<proteinExistence type="inferred from homology"/>
<comment type="subcellular location">
    <subcellularLocation>
        <location evidence="1">Mitochondrion</location>
    </subcellularLocation>
</comment>
<dbReference type="Gene3D" id="3.30.780.10">
    <property type="entry name" value="SUI1-like domain"/>
    <property type="match status" value="1"/>
</dbReference>
<evidence type="ECO:0000256" key="6">
    <source>
        <dbReference type="ARBA" id="ARBA00035191"/>
    </source>
</evidence>
<sequence>MFLRQSIVKPRACLRPSAAVARAAPFFRSLNTEPQQSSSEFESLADPTTTFVKTKSGAEARESWYYIARSSSGELPVYSKYRHGSQVTTIIRKVEGDANVLKHQLDQFFKQSHIDPFSSIPKITVRPTNKHIQIKGHWVEEVKEFLEEKGL</sequence>
<keyword evidence="4" id="KW-0496">Mitochondrion</keyword>
<accession>A0A1E3IXL8</accession>
<reference evidence="7" key="1">
    <citation type="submission" date="2016-06" db="EMBL/GenBank/DDBJ databases">
        <authorList>
            <person name="Cuomo C."/>
            <person name="Litvintseva A."/>
            <person name="Heitman J."/>
            <person name="Chen Y."/>
            <person name="Sun S."/>
            <person name="Springer D."/>
            <person name="Dromer F."/>
            <person name="Young S."/>
            <person name="Zeng Q."/>
            <person name="Chapman S."/>
            <person name="Gujja S."/>
            <person name="Saif S."/>
            <person name="Birren B."/>
        </authorList>
    </citation>
    <scope>NUCLEOTIDE SEQUENCE</scope>
    <source>
        <strain evidence="7">CBS 7841</strain>
    </source>
</reference>
<protein>
    <recommendedName>
        <fullName evidence="6">Large ribosomal subunit protein mL49</fullName>
    </recommendedName>
</protein>
<evidence type="ECO:0000313" key="8">
    <source>
        <dbReference type="Proteomes" id="UP000094043"/>
    </source>
</evidence>
<dbReference type="InterPro" id="IPR007740">
    <property type="entry name" value="Ribosomal_mL49"/>
</dbReference>
<reference evidence="7" key="3">
    <citation type="submission" date="2024-01" db="EMBL/GenBank/DDBJ databases">
        <authorList>
            <person name="Coelho M.A."/>
            <person name="David-Palma M."/>
            <person name="Shea T."/>
            <person name="Sun S."/>
            <person name="Cuomo C.A."/>
            <person name="Heitman J."/>
        </authorList>
    </citation>
    <scope>NUCLEOTIDE SEQUENCE</scope>
    <source>
        <strain evidence="7">CBS 7841</strain>
    </source>
</reference>
<dbReference type="GO" id="GO:0003735">
    <property type="term" value="F:structural constituent of ribosome"/>
    <property type="evidence" value="ECO:0007669"/>
    <property type="project" value="InterPro"/>
</dbReference>
<dbReference type="PANTHER" id="PTHR13477">
    <property type="entry name" value="MITOCHONDRIAL 39S RIBOSOMAL PROTEIN L49"/>
    <property type="match status" value="1"/>
</dbReference>
<dbReference type="Pfam" id="PF05046">
    <property type="entry name" value="Img2"/>
    <property type="match status" value="1"/>
</dbReference>
<dbReference type="PANTHER" id="PTHR13477:SF0">
    <property type="entry name" value="LARGE RIBOSOMAL SUBUNIT PROTEIN ML49"/>
    <property type="match status" value="1"/>
</dbReference>